<sequence length="60" mass="7058">MTEILLTRYDLFITRQLRTHITTNLSASELEQYYGNRLRSRLREMLNLVAFAPGAADKRE</sequence>
<dbReference type="RefSeq" id="WP_386093616.1">
    <property type="nucleotide sequence ID" value="NZ_JBHUOZ010000001.1"/>
</dbReference>
<accession>A0ABW5ZZT7</accession>
<dbReference type="EMBL" id="JBHUOZ010000001">
    <property type="protein sequence ID" value="MFD2918101.1"/>
    <property type="molecule type" value="Genomic_DNA"/>
</dbReference>
<comment type="caution">
    <text evidence="1">The sequence shown here is derived from an EMBL/GenBank/DDBJ whole genome shotgun (WGS) entry which is preliminary data.</text>
</comment>
<evidence type="ECO:0000313" key="2">
    <source>
        <dbReference type="Proteomes" id="UP001597511"/>
    </source>
</evidence>
<name>A0ABW5ZZT7_9BACT</name>
<evidence type="ECO:0000313" key="1">
    <source>
        <dbReference type="EMBL" id="MFD2918101.1"/>
    </source>
</evidence>
<proteinExistence type="predicted"/>
<gene>
    <name evidence="1" type="ORF">ACFS6H_00190</name>
</gene>
<evidence type="ECO:0008006" key="3">
    <source>
        <dbReference type="Google" id="ProtNLM"/>
    </source>
</evidence>
<dbReference type="Gene3D" id="3.40.50.300">
    <property type="entry name" value="P-loop containing nucleotide triphosphate hydrolases"/>
    <property type="match status" value="1"/>
</dbReference>
<organism evidence="1 2">
    <name type="scientific">Terrimonas rubra</name>
    <dbReference type="NCBI Taxonomy" id="1035890"/>
    <lineage>
        <taxon>Bacteria</taxon>
        <taxon>Pseudomonadati</taxon>
        <taxon>Bacteroidota</taxon>
        <taxon>Chitinophagia</taxon>
        <taxon>Chitinophagales</taxon>
        <taxon>Chitinophagaceae</taxon>
        <taxon>Terrimonas</taxon>
    </lineage>
</organism>
<dbReference type="Proteomes" id="UP001597511">
    <property type="component" value="Unassembled WGS sequence"/>
</dbReference>
<protein>
    <recommendedName>
        <fullName evidence="3">IstB-like ATP binding protein</fullName>
    </recommendedName>
</protein>
<reference evidence="2" key="1">
    <citation type="journal article" date="2019" name="Int. J. Syst. Evol. Microbiol.">
        <title>The Global Catalogue of Microorganisms (GCM) 10K type strain sequencing project: providing services to taxonomists for standard genome sequencing and annotation.</title>
        <authorList>
            <consortium name="The Broad Institute Genomics Platform"/>
            <consortium name="The Broad Institute Genome Sequencing Center for Infectious Disease"/>
            <person name="Wu L."/>
            <person name="Ma J."/>
        </authorList>
    </citation>
    <scope>NUCLEOTIDE SEQUENCE [LARGE SCALE GENOMIC DNA]</scope>
    <source>
        <strain evidence="2">KCTC 23299</strain>
    </source>
</reference>
<dbReference type="InterPro" id="IPR027417">
    <property type="entry name" value="P-loop_NTPase"/>
</dbReference>
<keyword evidence="2" id="KW-1185">Reference proteome</keyword>